<dbReference type="EMBL" id="DSPX01000081">
    <property type="protein sequence ID" value="HGG00626.1"/>
    <property type="molecule type" value="Genomic_DNA"/>
</dbReference>
<comment type="caution">
    <text evidence="2">The sequence shown here is derived from an EMBL/GenBank/DDBJ whole genome shotgun (WGS) entry which is preliminary data.</text>
</comment>
<feature type="transmembrane region" description="Helical" evidence="1">
    <location>
        <begin position="6"/>
        <end position="23"/>
    </location>
</feature>
<feature type="transmembrane region" description="Helical" evidence="1">
    <location>
        <begin position="35"/>
        <end position="52"/>
    </location>
</feature>
<feature type="transmembrane region" description="Helical" evidence="1">
    <location>
        <begin position="154"/>
        <end position="175"/>
    </location>
</feature>
<proteinExistence type="predicted"/>
<gene>
    <name evidence="2" type="ORF">ENR15_08230</name>
</gene>
<evidence type="ECO:0000256" key="1">
    <source>
        <dbReference type="SAM" id="Phobius"/>
    </source>
</evidence>
<dbReference type="AlphaFoldDB" id="A0A7C3ZT31"/>
<keyword evidence="1" id="KW-1133">Transmembrane helix</keyword>
<evidence type="ECO:0000313" key="2">
    <source>
        <dbReference type="EMBL" id="HGG00626.1"/>
    </source>
</evidence>
<accession>A0A7C3ZT31</accession>
<dbReference type="Pfam" id="PF11375">
    <property type="entry name" value="DUF3177"/>
    <property type="match status" value="1"/>
</dbReference>
<sequence length="188" mass="21286">MDYRLAVLFAVIVPLVLLVWAFAQKVDAIQRLLIIYWRVASLLGITVYLMIAAVPLSFISAVAARILIPVSLWFWLDLNEEIEDMPSSPLKLLTTSWRWAISVYMGLGALVQLSSFNCAFTDKLALLQNPSCRIWLDPPWGYKQMFHPNSTEGFLGFLGLAALLFYVACFSWFVLVRLKRQGRSATGH</sequence>
<feature type="transmembrane region" description="Helical" evidence="1">
    <location>
        <begin position="97"/>
        <end position="116"/>
    </location>
</feature>
<keyword evidence="1" id="KW-0472">Membrane</keyword>
<organism evidence="2">
    <name type="scientific">Planktothricoides sp. SpSt-374</name>
    <dbReference type="NCBI Taxonomy" id="2282167"/>
    <lineage>
        <taxon>Bacteria</taxon>
        <taxon>Bacillati</taxon>
        <taxon>Cyanobacteriota</taxon>
        <taxon>Cyanophyceae</taxon>
        <taxon>Oscillatoriophycideae</taxon>
        <taxon>Oscillatoriales</taxon>
        <taxon>Oscillatoriaceae</taxon>
        <taxon>Planktothricoides</taxon>
    </lineage>
</organism>
<reference evidence="2" key="1">
    <citation type="journal article" date="2020" name="mSystems">
        <title>Genome- and Community-Level Interaction Insights into Carbon Utilization and Element Cycling Functions of Hydrothermarchaeota in Hydrothermal Sediment.</title>
        <authorList>
            <person name="Zhou Z."/>
            <person name="Liu Y."/>
            <person name="Xu W."/>
            <person name="Pan J."/>
            <person name="Luo Z.H."/>
            <person name="Li M."/>
        </authorList>
    </citation>
    <scope>NUCLEOTIDE SEQUENCE [LARGE SCALE GENOMIC DNA]</scope>
    <source>
        <strain evidence="2">SpSt-374</strain>
    </source>
</reference>
<keyword evidence="1" id="KW-0812">Transmembrane</keyword>
<dbReference type="InterPro" id="IPR021515">
    <property type="entry name" value="DUF3177"/>
</dbReference>
<protein>
    <submittedName>
        <fullName evidence="2">DUF3177 family protein</fullName>
    </submittedName>
</protein>
<name>A0A7C3ZT31_9CYAN</name>